<dbReference type="PROSITE" id="PS51704">
    <property type="entry name" value="GP_PDE"/>
    <property type="match status" value="1"/>
</dbReference>
<gene>
    <name evidence="3" type="ORF">JW886_04765</name>
</gene>
<evidence type="ECO:0000313" key="3">
    <source>
        <dbReference type="EMBL" id="QSE77560.1"/>
    </source>
</evidence>
<dbReference type="Pfam" id="PF10110">
    <property type="entry name" value="GPDPase_memb"/>
    <property type="match status" value="1"/>
</dbReference>
<feature type="transmembrane region" description="Helical" evidence="1">
    <location>
        <begin position="319"/>
        <end position="336"/>
    </location>
</feature>
<dbReference type="CDD" id="cd08579">
    <property type="entry name" value="GDPD_memb_like"/>
    <property type="match status" value="1"/>
</dbReference>
<dbReference type="InterPro" id="IPR030395">
    <property type="entry name" value="GP_PDE_dom"/>
</dbReference>
<reference evidence="3 4" key="1">
    <citation type="submission" date="2021-02" db="EMBL/GenBank/DDBJ databases">
        <title>Complete genome sequence of Lactococcus lactis strain K_LL004.</title>
        <authorList>
            <person name="Kim H.B."/>
        </authorList>
    </citation>
    <scope>NUCLEOTIDE SEQUENCE [LARGE SCALE GENOMIC DNA]</scope>
    <source>
        <strain evidence="3 4">K_LL004</strain>
    </source>
</reference>
<dbReference type="PANTHER" id="PTHR46211">
    <property type="entry name" value="GLYCEROPHOSPHORYL DIESTER PHOSPHODIESTERASE"/>
    <property type="match status" value="1"/>
</dbReference>
<feature type="transmembrane region" description="Helical" evidence="1">
    <location>
        <begin position="127"/>
        <end position="148"/>
    </location>
</feature>
<feature type="transmembrane region" description="Helical" evidence="1">
    <location>
        <begin position="217"/>
        <end position="238"/>
    </location>
</feature>
<dbReference type="Pfam" id="PF03009">
    <property type="entry name" value="GDPD"/>
    <property type="match status" value="1"/>
</dbReference>
<keyword evidence="1" id="KW-0812">Transmembrane</keyword>
<dbReference type="Gene3D" id="3.20.20.190">
    <property type="entry name" value="Phosphatidylinositol (PI) phosphodiesterase"/>
    <property type="match status" value="1"/>
</dbReference>
<keyword evidence="4" id="KW-1185">Reference proteome</keyword>
<dbReference type="PANTHER" id="PTHR46211:SF8">
    <property type="entry name" value="PHOSPHODIESTERASE"/>
    <property type="match status" value="1"/>
</dbReference>
<dbReference type="RefSeq" id="WP_205872449.1">
    <property type="nucleotide sequence ID" value="NZ_CP070872.1"/>
</dbReference>
<accession>A0AA45KHR4</accession>
<keyword evidence="1" id="KW-0472">Membrane</keyword>
<dbReference type="InterPro" id="IPR018476">
    <property type="entry name" value="GlyceroP-diester-Pdiesterase_M"/>
</dbReference>
<name>A0AA45KHR4_9LACT</name>
<dbReference type="InterPro" id="IPR017946">
    <property type="entry name" value="PLC-like_Pdiesterase_TIM-brl"/>
</dbReference>
<dbReference type="AlphaFoldDB" id="A0AA45KHR4"/>
<proteinExistence type="predicted"/>
<dbReference type="GO" id="GO:0006629">
    <property type="term" value="P:lipid metabolic process"/>
    <property type="evidence" value="ECO:0007669"/>
    <property type="project" value="InterPro"/>
</dbReference>
<dbReference type="Proteomes" id="UP000663608">
    <property type="component" value="Chromosome"/>
</dbReference>
<organism evidence="3 4">
    <name type="scientific">Lactococcus taiwanensis</name>
    <dbReference type="NCBI Taxonomy" id="1151742"/>
    <lineage>
        <taxon>Bacteria</taxon>
        <taxon>Bacillati</taxon>
        <taxon>Bacillota</taxon>
        <taxon>Bacilli</taxon>
        <taxon>Lactobacillales</taxon>
        <taxon>Streptococcaceae</taxon>
        <taxon>Lactococcus</taxon>
    </lineage>
</organism>
<feature type="transmembrane region" description="Helical" evidence="1">
    <location>
        <begin position="168"/>
        <end position="190"/>
    </location>
</feature>
<feature type="domain" description="GP-PDE" evidence="2">
    <location>
        <begin position="351"/>
        <end position="581"/>
    </location>
</feature>
<protein>
    <submittedName>
        <fullName evidence="3">Glycerophosphodiester phosphodiesterase</fullName>
    </submittedName>
</protein>
<dbReference type="KEGG" id="lti:JW886_04765"/>
<feature type="transmembrane region" description="Helical" evidence="1">
    <location>
        <begin position="258"/>
        <end position="286"/>
    </location>
</feature>
<evidence type="ECO:0000256" key="1">
    <source>
        <dbReference type="SAM" id="Phobius"/>
    </source>
</evidence>
<dbReference type="SUPFAM" id="SSF51695">
    <property type="entry name" value="PLC-like phosphodiesterases"/>
    <property type="match status" value="1"/>
</dbReference>
<evidence type="ECO:0000259" key="2">
    <source>
        <dbReference type="PROSITE" id="PS51704"/>
    </source>
</evidence>
<evidence type="ECO:0000313" key="4">
    <source>
        <dbReference type="Proteomes" id="UP000663608"/>
    </source>
</evidence>
<dbReference type="GO" id="GO:0008081">
    <property type="term" value="F:phosphoric diester hydrolase activity"/>
    <property type="evidence" value="ECO:0007669"/>
    <property type="project" value="InterPro"/>
</dbReference>
<feature type="transmembrane region" description="Helical" evidence="1">
    <location>
        <begin position="20"/>
        <end position="40"/>
    </location>
</feature>
<feature type="transmembrane region" description="Helical" evidence="1">
    <location>
        <begin position="70"/>
        <end position="100"/>
    </location>
</feature>
<dbReference type="EMBL" id="CP070872">
    <property type="protein sequence ID" value="QSE77560.1"/>
    <property type="molecule type" value="Genomic_DNA"/>
</dbReference>
<sequence>MHVLKTNLKKTFRFISDARLYYRDVLLMHGFLLFILTPLLSHLTRLILNQGEISYLSYDNLGVILQEHPFVFLSLLLILLLLLLAVYFEFTFLLLTVFFIEQRQEITLRELLKGTLLQLRKIRIGTLFFFLFYFFLILPLIGMSFNSALLAKVRIPVFILDVIFEHKFLYLGLFILFYLLLIYLAVRFIFTLPEMILHDQPFKKALKHSWKKTQRKLFSIIFQFLIVLGSLTLVMGLSQSLLLLIQHAIELYSPQASFVSAIIIMTLLQVLWVINIVLSTVSIFFITVDYMKLQNFLPEKLSWFSPNSSLKTSLKARRLKEAVTVLLILGVILFVGQSNADFLAHPSTSTPMAASHRGVDDKNGVQNSLEALKKTSQSTHPEYIEMDIQETKDHQFIVYHDYNLKALTGVNKKPNELTLAQLTKLQAHENGQTAHLVSFDDYLKEAQNLHQKLLIEIKPTKEDSPEMLKTFLQKYQTEILQEGHIIQSLSYDIIAELKELAPSVTAGYIMPFSVVGPPQGKMDFFTIEYTTLNSKFINEAHAQGKKVFTWTPNDADTMSRMKFYGADGIITDQMTLLNQTLKETTPLHYSDQLLFFVIGIG</sequence>
<keyword evidence="1" id="KW-1133">Transmembrane helix</keyword>